<dbReference type="RefSeq" id="WP_080803547.1">
    <property type="nucleotide sequence ID" value="NZ_LT828544.1"/>
</dbReference>
<sequence length="115" mass="12525">MKFKMILSSVKPDITDNIVDSAKAAGATGATIIPARGTGIREAKTFFGLTLEAQTDIIMFLVEEHLVDKILAAIKEAGQFHKPGTGIAFVLPVEQVAGLESQLDEFKKRVKETYF</sequence>
<dbReference type="STRING" id="1246637.MTBBW1_970024"/>
<organism evidence="1 2">
    <name type="scientific">Desulfamplus magnetovallimortis</name>
    <dbReference type="NCBI Taxonomy" id="1246637"/>
    <lineage>
        <taxon>Bacteria</taxon>
        <taxon>Pseudomonadati</taxon>
        <taxon>Thermodesulfobacteriota</taxon>
        <taxon>Desulfobacteria</taxon>
        <taxon>Desulfobacterales</taxon>
        <taxon>Desulfobacteraceae</taxon>
        <taxon>Desulfamplus</taxon>
    </lineage>
</organism>
<dbReference type="GO" id="GO:0006808">
    <property type="term" value="P:regulation of nitrogen utilization"/>
    <property type="evidence" value="ECO:0007669"/>
    <property type="project" value="InterPro"/>
</dbReference>
<dbReference type="InterPro" id="IPR002187">
    <property type="entry name" value="N-reg_PII"/>
</dbReference>
<dbReference type="PROSITE" id="PS51343">
    <property type="entry name" value="PII_GLNB_DOM"/>
    <property type="match status" value="1"/>
</dbReference>
<dbReference type="GO" id="GO:0030234">
    <property type="term" value="F:enzyme regulator activity"/>
    <property type="evidence" value="ECO:0007669"/>
    <property type="project" value="InterPro"/>
</dbReference>
<dbReference type="SUPFAM" id="SSF54913">
    <property type="entry name" value="GlnB-like"/>
    <property type="match status" value="1"/>
</dbReference>
<dbReference type="AlphaFoldDB" id="A0A1W1HL90"/>
<gene>
    <name evidence="1" type="ORF">MTBBW1_970024</name>
</gene>
<dbReference type="PRINTS" id="PR00340">
    <property type="entry name" value="PIIGLNB"/>
</dbReference>
<protein>
    <submittedName>
        <fullName evidence="1">Nitrogen regulatory protein P-II family protein</fullName>
    </submittedName>
</protein>
<name>A0A1W1HL90_9BACT</name>
<dbReference type="SMART" id="SM00938">
    <property type="entry name" value="P-II"/>
    <property type="match status" value="1"/>
</dbReference>
<dbReference type="EMBL" id="FWEV01000344">
    <property type="protein sequence ID" value="SLM33244.1"/>
    <property type="molecule type" value="Genomic_DNA"/>
</dbReference>
<keyword evidence="2" id="KW-1185">Reference proteome</keyword>
<evidence type="ECO:0000313" key="2">
    <source>
        <dbReference type="Proteomes" id="UP000191931"/>
    </source>
</evidence>
<evidence type="ECO:0000313" key="1">
    <source>
        <dbReference type="EMBL" id="SLM33244.1"/>
    </source>
</evidence>
<accession>A0A1W1HL90</accession>
<reference evidence="1 2" key="1">
    <citation type="submission" date="2017-03" db="EMBL/GenBank/DDBJ databases">
        <authorList>
            <person name="Afonso C.L."/>
            <person name="Miller P.J."/>
            <person name="Scott M.A."/>
            <person name="Spackman E."/>
            <person name="Goraichik I."/>
            <person name="Dimitrov K.M."/>
            <person name="Suarez D.L."/>
            <person name="Swayne D.E."/>
        </authorList>
    </citation>
    <scope>NUCLEOTIDE SEQUENCE [LARGE SCALE GENOMIC DNA]</scope>
    <source>
        <strain evidence="1">PRJEB14757</strain>
    </source>
</reference>
<dbReference type="InterPro" id="IPR015867">
    <property type="entry name" value="N-reg_PII/ATP_PRibTrfase_C"/>
</dbReference>
<dbReference type="Gene3D" id="3.30.70.120">
    <property type="match status" value="1"/>
</dbReference>
<dbReference type="InterPro" id="IPR011322">
    <property type="entry name" value="N-reg_PII-like_a/b"/>
</dbReference>
<dbReference type="OrthoDB" id="9803021at2"/>
<dbReference type="Pfam" id="PF00543">
    <property type="entry name" value="P-II"/>
    <property type="match status" value="1"/>
</dbReference>
<proteinExistence type="predicted"/>
<dbReference type="Proteomes" id="UP000191931">
    <property type="component" value="Unassembled WGS sequence"/>
</dbReference>